<proteinExistence type="predicted"/>
<keyword evidence="2" id="KW-1185">Reference proteome</keyword>
<sequence>MRAAWLCGEHQPAHRRAVLRRFAGGTDDHGRETELSVLAREEHMGEQLPQDMRNTVRAVRTLLDPDPQDACHKLLEAAQARLDTARRRFP</sequence>
<dbReference type="Proteomes" id="UP001500058">
    <property type="component" value="Unassembled WGS sequence"/>
</dbReference>
<accession>A0ABP5W5U9</accession>
<evidence type="ECO:0000313" key="1">
    <source>
        <dbReference type="EMBL" id="GAA2417567.1"/>
    </source>
</evidence>
<dbReference type="RefSeq" id="WP_344633850.1">
    <property type="nucleotide sequence ID" value="NZ_BAAATJ010000040.1"/>
</dbReference>
<name>A0ABP5W5U9_9ACTN</name>
<organism evidence="1 2">
    <name type="scientific">Streptomyces glaucosporus</name>
    <dbReference type="NCBI Taxonomy" id="284044"/>
    <lineage>
        <taxon>Bacteria</taxon>
        <taxon>Bacillati</taxon>
        <taxon>Actinomycetota</taxon>
        <taxon>Actinomycetes</taxon>
        <taxon>Kitasatosporales</taxon>
        <taxon>Streptomycetaceae</taxon>
        <taxon>Streptomyces</taxon>
    </lineage>
</organism>
<comment type="caution">
    <text evidence="1">The sequence shown here is derived from an EMBL/GenBank/DDBJ whole genome shotgun (WGS) entry which is preliminary data.</text>
</comment>
<evidence type="ECO:0000313" key="2">
    <source>
        <dbReference type="Proteomes" id="UP001500058"/>
    </source>
</evidence>
<protein>
    <submittedName>
        <fullName evidence="1">Uncharacterized protein</fullName>
    </submittedName>
</protein>
<dbReference type="EMBL" id="BAAATJ010000040">
    <property type="protein sequence ID" value="GAA2417567.1"/>
    <property type="molecule type" value="Genomic_DNA"/>
</dbReference>
<reference evidence="2" key="1">
    <citation type="journal article" date="2019" name="Int. J. Syst. Evol. Microbiol.">
        <title>The Global Catalogue of Microorganisms (GCM) 10K type strain sequencing project: providing services to taxonomists for standard genome sequencing and annotation.</title>
        <authorList>
            <consortium name="The Broad Institute Genomics Platform"/>
            <consortium name="The Broad Institute Genome Sequencing Center for Infectious Disease"/>
            <person name="Wu L."/>
            <person name="Ma J."/>
        </authorList>
    </citation>
    <scope>NUCLEOTIDE SEQUENCE [LARGE SCALE GENOMIC DNA]</scope>
    <source>
        <strain evidence="2">JCM 6921</strain>
    </source>
</reference>
<gene>
    <name evidence="1" type="ORF">GCM10010420_54900</name>
</gene>